<keyword evidence="3" id="KW-1185">Reference proteome</keyword>
<dbReference type="EnsemblMetazoa" id="PPA45918.1">
    <property type="protein sequence ID" value="PPA45918.1"/>
    <property type="gene ID" value="WBGene00284287"/>
</dbReference>
<feature type="region of interest" description="Disordered" evidence="1">
    <location>
        <begin position="1"/>
        <end position="20"/>
    </location>
</feature>
<feature type="compositionally biased region" description="Basic and acidic residues" evidence="1">
    <location>
        <begin position="118"/>
        <end position="129"/>
    </location>
</feature>
<evidence type="ECO:0000313" key="3">
    <source>
        <dbReference type="Proteomes" id="UP000005239"/>
    </source>
</evidence>
<sequence>MIQDEGKKFGREPGAKPSGLRGALARGFLVKLPTKTPRKEMRAFPVVERLTNFRSCSLRGPGILEYAHRSLTLAGLALFSDDRTRETEEASEYARSGGRRNWATAGGPEKSGSSADSETMRREETTEHS</sequence>
<dbReference type="AlphaFoldDB" id="A0A2A6C1L9"/>
<evidence type="ECO:0000256" key="1">
    <source>
        <dbReference type="SAM" id="MobiDB-lite"/>
    </source>
</evidence>
<organism evidence="2 3">
    <name type="scientific">Pristionchus pacificus</name>
    <name type="common">Parasitic nematode worm</name>
    <dbReference type="NCBI Taxonomy" id="54126"/>
    <lineage>
        <taxon>Eukaryota</taxon>
        <taxon>Metazoa</taxon>
        <taxon>Ecdysozoa</taxon>
        <taxon>Nematoda</taxon>
        <taxon>Chromadorea</taxon>
        <taxon>Rhabditida</taxon>
        <taxon>Rhabditina</taxon>
        <taxon>Diplogasteromorpha</taxon>
        <taxon>Diplogasteroidea</taxon>
        <taxon>Neodiplogasteridae</taxon>
        <taxon>Pristionchus</taxon>
    </lineage>
</organism>
<feature type="compositionally biased region" description="Basic and acidic residues" evidence="1">
    <location>
        <begin position="1"/>
        <end position="14"/>
    </location>
</feature>
<feature type="region of interest" description="Disordered" evidence="1">
    <location>
        <begin position="84"/>
        <end position="129"/>
    </location>
</feature>
<reference evidence="3" key="1">
    <citation type="journal article" date="2008" name="Nat. Genet.">
        <title>The Pristionchus pacificus genome provides a unique perspective on nematode lifestyle and parasitism.</title>
        <authorList>
            <person name="Dieterich C."/>
            <person name="Clifton S.W."/>
            <person name="Schuster L.N."/>
            <person name="Chinwalla A."/>
            <person name="Delehaunty K."/>
            <person name="Dinkelacker I."/>
            <person name="Fulton L."/>
            <person name="Fulton R."/>
            <person name="Godfrey J."/>
            <person name="Minx P."/>
            <person name="Mitreva M."/>
            <person name="Roeseler W."/>
            <person name="Tian H."/>
            <person name="Witte H."/>
            <person name="Yang S.P."/>
            <person name="Wilson R.K."/>
            <person name="Sommer R.J."/>
        </authorList>
    </citation>
    <scope>NUCLEOTIDE SEQUENCE [LARGE SCALE GENOMIC DNA]</scope>
    <source>
        <strain evidence="3">PS312</strain>
    </source>
</reference>
<protein>
    <submittedName>
        <fullName evidence="2">Uncharacterized protein</fullName>
    </submittedName>
</protein>
<accession>A0A8R1Z6B7</accession>
<dbReference type="Proteomes" id="UP000005239">
    <property type="component" value="Unassembled WGS sequence"/>
</dbReference>
<reference evidence="2" key="2">
    <citation type="submission" date="2022-06" db="UniProtKB">
        <authorList>
            <consortium name="EnsemblMetazoa"/>
        </authorList>
    </citation>
    <scope>IDENTIFICATION</scope>
    <source>
        <strain evidence="2">PS312</strain>
    </source>
</reference>
<evidence type="ECO:0000313" key="2">
    <source>
        <dbReference type="EnsemblMetazoa" id="PPA45918.1"/>
    </source>
</evidence>
<name>A0A2A6C1L9_PRIPA</name>
<accession>A0A2A6C1L9</accession>
<proteinExistence type="predicted"/>
<gene>
    <name evidence="2" type="primary">WBGene00284287</name>
</gene>